<dbReference type="Proteomes" id="UP001606302">
    <property type="component" value="Unassembled WGS sequence"/>
</dbReference>
<name>A0ABW7GGT9_9BURK</name>
<feature type="domain" description="Type 4 fimbrial biogenesis protein PilX N-terminal" evidence="1">
    <location>
        <begin position="14"/>
        <end position="64"/>
    </location>
</feature>
<evidence type="ECO:0000259" key="1">
    <source>
        <dbReference type="Pfam" id="PF14341"/>
    </source>
</evidence>
<dbReference type="RefSeq" id="WP_394510020.1">
    <property type="nucleotide sequence ID" value="NZ_JBIGHX010000002.1"/>
</dbReference>
<protein>
    <submittedName>
        <fullName evidence="2">PilX N-terminal domain-containing pilus assembly protein</fullName>
    </submittedName>
</protein>
<keyword evidence="3" id="KW-1185">Reference proteome</keyword>
<proteinExistence type="predicted"/>
<reference evidence="2 3" key="1">
    <citation type="submission" date="2024-08" db="EMBL/GenBank/DDBJ databases">
        <authorList>
            <person name="Lu H."/>
        </authorList>
    </citation>
    <scope>NUCLEOTIDE SEQUENCE [LARGE SCALE GENOMIC DNA]</scope>
    <source>
        <strain evidence="2 3">DXS20W</strain>
    </source>
</reference>
<evidence type="ECO:0000313" key="2">
    <source>
        <dbReference type="EMBL" id="MFG6461158.1"/>
    </source>
</evidence>
<organism evidence="2 3">
    <name type="scientific">Pelomonas lactea</name>
    <dbReference type="NCBI Taxonomy" id="3299030"/>
    <lineage>
        <taxon>Bacteria</taxon>
        <taxon>Pseudomonadati</taxon>
        <taxon>Pseudomonadota</taxon>
        <taxon>Betaproteobacteria</taxon>
        <taxon>Burkholderiales</taxon>
        <taxon>Sphaerotilaceae</taxon>
        <taxon>Roseateles</taxon>
    </lineage>
</organism>
<comment type="caution">
    <text evidence="2">The sequence shown here is derived from an EMBL/GenBank/DDBJ whole genome shotgun (WGS) entry which is preliminary data.</text>
</comment>
<gene>
    <name evidence="2" type="ORF">ACG04Q_06195</name>
</gene>
<sequence>MKHASRLSRAREHGAATLVVVMVLFLVMALLAAYANRALLFEQRVSASYFRSNVAQEAAEAGIEWTLAQLNGMAVNAQCRPATTGGQRFADRYLQIDATERRLESTMGVTALDPVDCVRDAPDQGWTCRCLDPTVTHVDRSGADGTDMVPSFSVSLVDAARAGTVSLNVTGCSGSQPEACNSDAAPANMSKAQLARSQFRVLLGLVSAVRNPPAAPLVVKGNLQATGSDRLGLHNTDPRSAGMLAAVGGSVSGLLDDRLESVPGTSASQTVVESDDTLRDADVDKLFRMFMGTNVSRYPDHPAARKLTCSGDCSSALAAAYSAGQRIVWVSGNMTLSSNTTLGVANDPLLIVVNGAAQLTGPFQLNGMLVTTGNLNWTNTSTMPSLVNGIVLVGGALTTQGRVDIAYQQAIADQLRNRMGSYVRVPGSWMDVAQ</sequence>
<dbReference type="Pfam" id="PF14341">
    <property type="entry name" value="PilX_N"/>
    <property type="match status" value="1"/>
</dbReference>
<dbReference type="EMBL" id="JBIGHX010000002">
    <property type="protein sequence ID" value="MFG6461158.1"/>
    <property type="molecule type" value="Genomic_DNA"/>
</dbReference>
<accession>A0ABW7GGT9</accession>
<evidence type="ECO:0000313" key="3">
    <source>
        <dbReference type="Proteomes" id="UP001606302"/>
    </source>
</evidence>
<dbReference type="InterPro" id="IPR025746">
    <property type="entry name" value="PilX_N_dom"/>
</dbReference>